<feature type="binding site" evidence="12">
    <location>
        <position position="68"/>
    </location>
    <ligand>
        <name>Ca(2+)</name>
        <dbReference type="ChEBI" id="CHEBI:29108"/>
        <label>1</label>
    </ligand>
</feature>
<evidence type="ECO:0000256" key="3">
    <source>
        <dbReference type="ARBA" id="ARBA00012313"/>
    </source>
</evidence>
<evidence type="ECO:0000256" key="2">
    <source>
        <dbReference type="ARBA" id="ARBA00002322"/>
    </source>
</evidence>
<keyword evidence="6 12" id="KW-0479">Metal-binding</keyword>
<comment type="similarity">
    <text evidence="15">Belongs to the peroxidase family. Classical plant (class III) peroxidase subfamily.</text>
</comment>
<dbReference type="Gene3D" id="1.10.520.10">
    <property type="match status" value="1"/>
</dbReference>
<evidence type="ECO:0000256" key="11">
    <source>
        <dbReference type="PIRSR" id="PIRSR600823-1"/>
    </source>
</evidence>
<dbReference type="EMBL" id="JABFUD020000024">
    <property type="protein sequence ID" value="KAI5060304.1"/>
    <property type="molecule type" value="Genomic_DNA"/>
</dbReference>
<accession>A0A9D4U2B8</accession>
<feature type="binding site" evidence="12">
    <location>
        <position position="80"/>
    </location>
    <ligand>
        <name>Ca(2+)</name>
        <dbReference type="ChEBI" id="CHEBI:29108"/>
        <label>1</label>
    </ligand>
</feature>
<evidence type="ECO:0000256" key="9">
    <source>
        <dbReference type="ARBA" id="ARBA00023157"/>
    </source>
</evidence>
<reference evidence="17" key="1">
    <citation type="submission" date="2021-01" db="EMBL/GenBank/DDBJ databases">
        <title>Adiantum capillus-veneris genome.</title>
        <authorList>
            <person name="Fang Y."/>
            <person name="Liao Q."/>
        </authorList>
    </citation>
    <scope>NUCLEOTIDE SEQUENCE</scope>
    <source>
        <strain evidence="17">H3</strain>
        <tissue evidence="17">Leaf</tissue>
    </source>
</reference>
<feature type="domain" description="Plant heme peroxidase family profile" evidence="16">
    <location>
        <begin position="17"/>
        <end position="314"/>
    </location>
</feature>
<feature type="site" description="Transition state stabilizer" evidence="13">
    <location>
        <position position="54"/>
    </location>
</feature>
<keyword evidence="12 15" id="KW-0106">Calcium</keyword>
<dbReference type="FunFam" id="1.10.420.10:FF:000007">
    <property type="entry name" value="Peroxidase"/>
    <property type="match status" value="1"/>
</dbReference>
<comment type="subcellular location">
    <subcellularLocation>
        <location evidence="15">Secreted</location>
    </subcellularLocation>
</comment>
<evidence type="ECO:0000256" key="5">
    <source>
        <dbReference type="ARBA" id="ARBA00022617"/>
    </source>
</evidence>
<evidence type="ECO:0000256" key="6">
    <source>
        <dbReference type="ARBA" id="ARBA00022723"/>
    </source>
</evidence>
<protein>
    <recommendedName>
        <fullName evidence="3 15">Peroxidase</fullName>
        <ecNumber evidence="3 15">1.11.1.7</ecNumber>
    </recommendedName>
</protein>
<comment type="cofactor">
    <cofactor evidence="12 15">
        <name>Ca(2+)</name>
        <dbReference type="ChEBI" id="CHEBI:29108"/>
    </cofactor>
    <text evidence="12 15">Binds 2 calcium ions per subunit.</text>
</comment>
<dbReference type="InterPro" id="IPR010255">
    <property type="entry name" value="Haem_peroxidase_sf"/>
</dbReference>
<comment type="caution">
    <text evidence="17">The sequence shown here is derived from an EMBL/GenBank/DDBJ whole genome shotgun (WGS) entry which is preliminary data.</text>
</comment>
<dbReference type="PANTHER" id="PTHR31517:SF80">
    <property type="entry name" value="PEROXIDASE"/>
    <property type="match status" value="1"/>
</dbReference>
<dbReference type="Pfam" id="PF00141">
    <property type="entry name" value="peroxidase"/>
    <property type="match status" value="1"/>
</dbReference>
<dbReference type="GO" id="GO:0006979">
    <property type="term" value="P:response to oxidative stress"/>
    <property type="evidence" value="ECO:0007669"/>
    <property type="project" value="UniProtKB-UniRule"/>
</dbReference>
<dbReference type="PROSITE" id="PS50873">
    <property type="entry name" value="PEROXIDASE_4"/>
    <property type="match status" value="1"/>
</dbReference>
<evidence type="ECO:0000256" key="12">
    <source>
        <dbReference type="PIRSR" id="PIRSR600823-3"/>
    </source>
</evidence>
<keyword evidence="7" id="KW-0732">Signal</keyword>
<comment type="cofactor">
    <cofactor evidence="12 15">
        <name>heme b</name>
        <dbReference type="ChEBI" id="CHEBI:60344"/>
    </cofactor>
    <text evidence="12 15">Binds 1 heme b (iron(II)-protoporphyrin IX) group per subunit.</text>
</comment>
<evidence type="ECO:0000256" key="8">
    <source>
        <dbReference type="ARBA" id="ARBA00023004"/>
    </source>
</evidence>
<gene>
    <name evidence="17" type="ORF">GOP47_0024724</name>
</gene>
<evidence type="ECO:0000313" key="18">
    <source>
        <dbReference type="Proteomes" id="UP000886520"/>
    </source>
</evidence>
<keyword evidence="15" id="KW-0560">Oxidoreductase</keyword>
<feature type="disulfide bond" evidence="14">
    <location>
        <begin position="112"/>
        <end position="310"/>
    </location>
</feature>
<dbReference type="Gene3D" id="1.10.420.10">
    <property type="entry name" value="Peroxidase, domain 2"/>
    <property type="match status" value="1"/>
</dbReference>
<feature type="binding site" evidence="12">
    <location>
        <position position="242"/>
    </location>
    <ligand>
        <name>Ca(2+)</name>
        <dbReference type="ChEBI" id="CHEBI:29108"/>
        <label>2</label>
    </ligand>
</feature>
<dbReference type="CDD" id="cd00693">
    <property type="entry name" value="secretory_peroxidase"/>
    <property type="match status" value="1"/>
</dbReference>
<evidence type="ECO:0000313" key="17">
    <source>
        <dbReference type="EMBL" id="KAI5060304.1"/>
    </source>
</evidence>
<comment type="function">
    <text evidence="2">Removal of H(2)O(2), oxidation of toxic reductants, biosynthesis and degradation of lignin, suberization, auxin catabolism, response to environmental stresses such as wounding, pathogen attack and oxidative stress. These functions might be dependent on each isozyme/isoform in each plant tissue.</text>
</comment>
<feature type="binding site" evidence="12">
    <location>
        <position position="64"/>
    </location>
    <ligand>
        <name>Ca(2+)</name>
        <dbReference type="ChEBI" id="CHEBI:29108"/>
        <label>1</label>
    </ligand>
</feature>
<dbReference type="SUPFAM" id="SSF48113">
    <property type="entry name" value="Heme-dependent peroxidases"/>
    <property type="match status" value="1"/>
</dbReference>
<dbReference type="Proteomes" id="UP000886520">
    <property type="component" value="Chromosome 24"/>
</dbReference>
<dbReference type="GO" id="GO:0140825">
    <property type="term" value="F:lactoperoxidase activity"/>
    <property type="evidence" value="ECO:0007669"/>
    <property type="project" value="UniProtKB-EC"/>
</dbReference>
<evidence type="ECO:0000256" key="13">
    <source>
        <dbReference type="PIRSR" id="PIRSR600823-4"/>
    </source>
</evidence>
<dbReference type="GO" id="GO:0020037">
    <property type="term" value="F:heme binding"/>
    <property type="evidence" value="ECO:0007669"/>
    <property type="project" value="UniProtKB-UniRule"/>
</dbReference>
<evidence type="ECO:0000256" key="1">
    <source>
        <dbReference type="ARBA" id="ARBA00000189"/>
    </source>
</evidence>
<keyword evidence="18" id="KW-1185">Reference proteome</keyword>
<evidence type="ECO:0000256" key="10">
    <source>
        <dbReference type="ARBA" id="ARBA00023180"/>
    </source>
</evidence>
<keyword evidence="4 15" id="KW-0575">Peroxidase</keyword>
<keyword evidence="9 14" id="KW-1015">Disulfide bond</keyword>
<feature type="disulfide bond" evidence="14">
    <location>
        <begin position="27"/>
        <end position="106"/>
    </location>
</feature>
<dbReference type="AlphaFoldDB" id="A0A9D4U2B8"/>
<dbReference type="EC" id="1.11.1.7" evidence="3 15"/>
<feature type="binding site" description="axial binding residue" evidence="12">
    <location>
        <position position="184"/>
    </location>
    <ligand>
        <name>heme b</name>
        <dbReference type="ChEBI" id="CHEBI:60344"/>
    </ligand>
    <ligandPart>
        <name>Fe</name>
        <dbReference type="ChEBI" id="CHEBI:18248"/>
    </ligandPart>
</feature>
<keyword evidence="5 15" id="KW-0349">Heme</keyword>
<proteinExistence type="inferred from homology"/>
<feature type="binding site" evidence="12">
    <location>
        <position position="66"/>
    </location>
    <ligand>
        <name>Ca(2+)</name>
        <dbReference type="ChEBI" id="CHEBI:29108"/>
        <label>1</label>
    </ligand>
</feature>
<name>A0A9D4U2B8_ADICA</name>
<keyword evidence="8 12" id="KW-0408">Iron</keyword>
<evidence type="ECO:0000256" key="4">
    <source>
        <dbReference type="ARBA" id="ARBA00022559"/>
    </source>
</evidence>
<dbReference type="OrthoDB" id="2113341at2759"/>
<organism evidence="17 18">
    <name type="scientific">Adiantum capillus-veneris</name>
    <name type="common">Maidenhair fern</name>
    <dbReference type="NCBI Taxonomy" id="13818"/>
    <lineage>
        <taxon>Eukaryota</taxon>
        <taxon>Viridiplantae</taxon>
        <taxon>Streptophyta</taxon>
        <taxon>Embryophyta</taxon>
        <taxon>Tracheophyta</taxon>
        <taxon>Polypodiopsida</taxon>
        <taxon>Polypodiidae</taxon>
        <taxon>Polypodiales</taxon>
        <taxon>Pteridineae</taxon>
        <taxon>Pteridaceae</taxon>
        <taxon>Vittarioideae</taxon>
        <taxon>Adiantum</taxon>
    </lineage>
</organism>
<dbReference type="InterPro" id="IPR033905">
    <property type="entry name" value="Secretory_peroxidase"/>
</dbReference>
<feature type="disulfide bond" evidence="14">
    <location>
        <begin position="191"/>
        <end position="218"/>
    </location>
</feature>
<dbReference type="GO" id="GO:0042744">
    <property type="term" value="P:hydrogen peroxide catabolic process"/>
    <property type="evidence" value="ECO:0007669"/>
    <property type="project" value="UniProtKB-KW"/>
</dbReference>
<evidence type="ECO:0000259" key="16">
    <source>
        <dbReference type="PROSITE" id="PS50873"/>
    </source>
</evidence>
<feature type="binding site" evidence="12">
    <location>
        <position position="59"/>
    </location>
    <ligand>
        <name>Ca(2+)</name>
        <dbReference type="ChEBI" id="CHEBI:29108"/>
        <label>1</label>
    </ligand>
</feature>
<dbReference type="InterPro" id="IPR000823">
    <property type="entry name" value="Peroxidase_pln"/>
</dbReference>
<keyword evidence="15" id="KW-0376">Hydrogen peroxide</keyword>
<evidence type="ECO:0000256" key="7">
    <source>
        <dbReference type="ARBA" id="ARBA00022729"/>
    </source>
</evidence>
<dbReference type="FunFam" id="1.10.520.10:FF:000010">
    <property type="entry name" value="Peroxidase"/>
    <property type="match status" value="1"/>
</dbReference>
<keyword evidence="15" id="KW-0964">Secreted</keyword>
<dbReference type="PRINTS" id="PR00461">
    <property type="entry name" value="PLPEROXIDASE"/>
</dbReference>
<keyword evidence="10" id="KW-0325">Glycoprotein</keyword>
<dbReference type="GO" id="GO:0005576">
    <property type="term" value="C:extracellular region"/>
    <property type="evidence" value="ECO:0007669"/>
    <property type="project" value="UniProtKB-SubCell"/>
</dbReference>
<evidence type="ECO:0000256" key="15">
    <source>
        <dbReference type="RuleBase" id="RU362060"/>
    </source>
</evidence>
<dbReference type="PANTHER" id="PTHR31517">
    <property type="match status" value="1"/>
</dbReference>
<evidence type="ECO:0000256" key="14">
    <source>
        <dbReference type="PIRSR" id="PIRSR600823-5"/>
    </source>
</evidence>
<dbReference type="InterPro" id="IPR002016">
    <property type="entry name" value="Haem_peroxidase"/>
</dbReference>
<sequence length="314" mass="35195">MPLSVCVSTEVDDVSEGLSYGYYDESCPQAEETVRQQVERIYGIHGNSAVSFTRNIFHDCSVQGCDGSLLLDSLPGHAGEKDSDKNFGMRNYKYVNQMKEAVEQVCPGVVSCADILILSGRDGIAMLGGPHFQVKTGRKDTRNFSMNTADSELLPHDADVDAFLNKMASLNLNISQAVALAGAHTVGRTHCKHLVDRLYPTVDPTLDADYSLYLKKRCPTPTPDPKAVEYSRNDPITPMKFDNNYYKNVMEKKGLLRLDNELYLDARTKPYVEMMAEENDYFFEQFVQGISILSEHNVLIGSQGEIRKHCQWLD</sequence>
<feature type="binding site" evidence="12">
    <location>
        <position position="185"/>
    </location>
    <ligand>
        <name>Ca(2+)</name>
        <dbReference type="ChEBI" id="CHEBI:29108"/>
        <label>2</label>
    </ligand>
</feature>
<comment type="catalytic activity">
    <reaction evidence="1 15">
        <text>2 a phenolic donor + H2O2 = 2 a phenolic radical donor + 2 H2O</text>
        <dbReference type="Rhea" id="RHEA:56136"/>
        <dbReference type="ChEBI" id="CHEBI:15377"/>
        <dbReference type="ChEBI" id="CHEBI:16240"/>
        <dbReference type="ChEBI" id="CHEBI:139520"/>
        <dbReference type="ChEBI" id="CHEBI:139521"/>
        <dbReference type="EC" id="1.11.1.7"/>
    </reaction>
</comment>
<feature type="binding site" evidence="12">
    <location>
        <position position="62"/>
    </location>
    <ligand>
        <name>Ca(2+)</name>
        <dbReference type="ChEBI" id="CHEBI:29108"/>
        <label>1</label>
    </ligand>
</feature>
<feature type="binding site" evidence="12">
    <location>
        <position position="234"/>
    </location>
    <ligand>
        <name>Ca(2+)</name>
        <dbReference type="ChEBI" id="CHEBI:29108"/>
        <label>2</label>
    </ligand>
</feature>
<dbReference type="PRINTS" id="PR00458">
    <property type="entry name" value="PEROXIDASE"/>
</dbReference>
<feature type="active site" description="Proton acceptor" evidence="11">
    <location>
        <position position="58"/>
    </location>
</feature>
<feature type="binding site" evidence="12">
    <location>
        <position position="237"/>
    </location>
    <ligand>
        <name>Ca(2+)</name>
        <dbReference type="ChEBI" id="CHEBI:29108"/>
        <label>2</label>
    </ligand>
</feature>
<feature type="disulfide bond" evidence="14">
    <location>
        <begin position="60"/>
        <end position="65"/>
    </location>
</feature>
<dbReference type="GO" id="GO:0046872">
    <property type="term" value="F:metal ion binding"/>
    <property type="evidence" value="ECO:0007669"/>
    <property type="project" value="UniProtKB-UniRule"/>
</dbReference>